<reference evidence="1" key="2">
    <citation type="submission" date="2022-06" db="UniProtKB">
        <authorList>
            <consortium name="EnsemblMetazoa"/>
        </authorList>
    </citation>
    <scope>IDENTIFICATION</scope>
    <source>
        <strain evidence="1">PS312</strain>
    </source>
</reference>
<accession>A0A2A6BKV5</accession>
<reference evidence="2" key="1">
    <citation type="journal article" date="2008" name="Nat. Genet.">
        <title>The Pristionchus pacificus genome provides a unique perspective on nematode lifestyle and parasitism.</title>
        <authorList>
            <person name="Dieterich C."/>
            <person name="Clifton S.W."/>
            <person name="Schuster L.N."/>
            <person name="Chinwalla A."/>
            <person name="Delehaunty K."/>
            <person name="Dinkelacker I."/>
            <person name="Fulton L."/>
            <person name="Fulton R."/>
            <person name="Godfrey J."/>
            <person name="Minx P."/>
            <person name="Mitreva M."/>
            <person name="Roeseler W."/>
            <person name="Tian H."/>
            <person name="Witte H."/>
            <person name="Yang S.P."/>
            <person name="Wilson R.K."/>
            <person name="Sommer R.J."/>
        </authorList>
    </citation>
    <scope>NUCLEOTIDE SEQUENCE [LARGE SCALE GENOMIC DNA]</scope>
    <source>
        <strain evidence="2">PS312</strain>
    </source>
</reference>
<dbReference type="EnsemblMetazoa" id="PPA35744.1">
    <property type="protein sequence ID" value="PPA35744.1"/>
    <property type="gene ID" value="WBGene00274113"/>
</dbReference>
<name>A0A2A6BKV5_PRIPA</name>
<organism evidence="1 2">
    <name type="scientific">Pristionchus pacificus</name>
    <name type="common">Parasitic nematode worm</name>
    <dbReference type="NCBI Taxonomy" id="54126"/>
    <lineage>
        <taxon>Eukaryota</taxon>
        <taxon>Metazoa</taxon>
        <taxon>Ecdysozoa</taxon>
        <taxon>Nematoda</taxon>
        <taxon>Chromadorea</taxon>
        <taxon>Rhabditida</taxon>
        <taxon>Rhabditina</taxon>
        <taxon>Diplogasteromorpha</taxon>
        <taxon>Diplogasteroidea</taxon>
        <taxon>Neodiplogasteridae</taxon>
        <taxon>Pristionchus</taxon>
    </lineage>
</organism>
<gene>
    <name evidence="1" type="primary">WBGene00274113</name>
</gene>
<protein>
    <submittedName>
        <fullName evidence="1">Uncharacterized protein</fullName>
    </submittedName>
</protein>
<evidence type="ECO:0000313" key="2">
    <source>
        <dbReference type="Proteomes" id="UP000005239"/>
    </source>
</evidence>
<keyword evidence="2" id="KW-1185">Reference proteome</keyword>
<accession>A0A8R1YMN1</accession>
<sequence>MRRESLWRKAASKSTATDQAGIVFTSDNGSNNAASNTATTDQAVNQDTAFTFATDGSNKVQFSVRAEQLENLRSAFERLPGGGLRALRDIHPGEFTHLDVTLAQAEKAKKVIDRVLELRIEYFDYLKWRRQRQSVLKWNRSDHVNQCEAMGLFKKTSEQ</sequence>
<dbReference type="Proteomes" id="UP000005239">
    <property type="component" value="Unassembled WGS sequence"/>
</dbReference>
<proteinExistence type="predicted"/>
<dbReference type="AlphaFoldDB" id="A0A2A6BKV5"/>
<evidence type="ECO:0000313" key="1">
    <source>
        <dbReference type="EnsemblMetazoa" id="PPA35744.1"/>
    </source>
</evidence>